<evidence type="ECO:0000256" key="7">
    <source>
        <dbReference type="SAM" id="MobiDB-lite"/>
    </source>
</evidence>
<comment type="subcellular location">
    <subcellularLocation>
        <location evidence="1">Mitochondrion</location>
    </subcellularLocation>
</comment>
<evidence type="ECO:0000256" key="1">
    <source>
        <dbReference type="ARBA" id="ARBA00004173"/>
    </source>
</evidence>
<dbReference type="AlphaFoldDB" id="A0A397T9U6"/>
<comment type="similarity">
    <text evidence="2">Belongs to the mitochondrion-specific ribosomal protein mL50 family.</text>
</comment>
<keyword evidence="9" id="KW-1185">Reference proteome</keyword>
<proteinExistence type="inferred from homology"/>
<dbReference type="GO" id="GO:0005739">
    <property type="term" value="C:mitochondrion"/>
    <property type="evidence" value="ECO:0007669"/>
    <property type="project" value="UniProtKB-SubCell"/>
</dbReference>
<keyword evidence="4" id="KW-0496">Mitochondrion</keyword>
<reference evidence="8 9" key="1">
    <citation type="submission" date="2018-06" db="EMBL/GenBank/DDBJ databases">
        <title>Comparative genomics reveals the genomic features of Rhizophagus irregularis, R. cerebriforme, R. diaphanum and Gigaspora rosea, and their symbiotic lifestyle signature.</title>
        <authorList>
            <person name="Morin E."/>
            <person name="San Clemente H."/>
            <person name="Chen E.C.H."/>
            <person name="De La Providencia I."/>
            <person name="Hainaut M."/>
            <person name="Kuo A."/>
            <person name="Kohler A."/>
            <person name="Murat C."/>
            <person name="Tang N."/>
            <person name="Roy S."/>
            <person name="Loubradou J."/>
            <person name="Henrissat B."/>
            <person name="Grigoriev I.V."/>
            <person name="Corradi N."/>
            <person name="Roux C."/>
            <person name="Martin F.M."/>
        </authorList>
    </citation>
    <scope>NUCLEOTIDE SEQUENCE [LARGE SCALE GENOMIC DNA]</scope>
    <source>
        <strain evidence="8 9">DAOM 227022</strain>
    </source>
</reference>
<evidence type="ECO:0000313" key="8">
    <source>
        <dbReference type="EMBL" id="RIA93686.1"/>
    </source>
</evidence>
<name>A0A397T9U6_9GLOM</name>
<protein>
    <recommendedName>
        <fullName evidence="6">Large ribosomal subunit protein mL50</fullName>
    </recommendedName>
</protein>
<dbReference type="Proteomes" id="UP000265703">
    <property type="component" value="Unassembled WGS sequence"/>
</dbReference>
<dbReference type="GO" id="GO:1990904">
    <property type="term" value="C:ribonucleoprotein complex"/>
    <property type="evidence" value="ECO:0007669"/>
    <property type="project" value="UniProtKB-KW"/>
</dbReference>
<evidence type="ECO:0000256" key="6">
    <source>
        <dbReference type="ARBA" id="ARBA00035183"/>
    </source>
</evidence>
<dbReference type="InterPro" id="IPR018305">
    <property type="entry name" value="Ribosomal_m50"/>
</dbReference>
<evidence type="ECO:0000256" key="3">
    <source>
        <dbReference type="ARBA" id="ARBA00022980"/>
    </source>
</evidence>
<accession>A0A397T9U6</accession>
<gene>
    <name evidence="8" type="ORF">C1645_819093</name>
</gene>
<dbReference type="Pfam" id="PF10501">
    <property type="entry name" value="Ribosomal_L50"/>
    <property type="match status" value="1"/>
</dbReference>
<feature type="region of interest" description="Disordered" evidence="7">
    <location>
        <begin position="44"/>
        <end position="65"/>
    </location>
</feature>
<dbReference type="GO" id="GO:0005840">
    <property type="term" value="C:ribosome"/>
    <property type="evidence" value="ECO:0007669"/>
    <property type="project" value="UniProtKB-KW"/>
</dbReference>
<dbReference type="EMBL" id="QKYT01000099">
    <property type="protein sequence ID" value="RIA93686.1"/>
    <property type="molecule type" value="Genomic_DNA"/>
</dbReference>
<dbReference type="OrthoDB" id="6220758at2759"/>
<keyword evidence="5" id="KW-0687">Ribonucleoprotein</keyword>
<evidence type="ECO:0000256" key="2">
    <source>
        <dbReference type="ARBA" id="ARBA00008860"/>
    </source>
</evidence>
<organism evidence="8 9">
    <name type="scientific">Glomus cerebriforme</name>
    <dbReference type="NCBI Taxonomy" id="658196"/>
    <lineage>
        <taxon>Eukaryota</taxon>
        <taxon>Fungi</taxon>
        <taxon>Fungi incertae sedis</taxon>
        <taxon>Mucoromycota</taxon>
        <taxon>Glomeromycotina</taxon>
        <taxon>Glomeromycetes</taxon>
        <taxon>Glomerales</taxon>
        <taxon>Glomeraceae</taxon>
        <taxon>Glomus</taxon>
    </lineage>
</organism>
<evidence type="ECO:0000313" key="9">
    <source>
        <dbReference type="Proteomes" id="UP000265703"/>
    </source>
</evidence>
<comment type="caution">
    <text evidence="8">The sequence shown here is derived from an EMBL/GenBank/DDBJ whole genome shotgun (WGS) entry which is preliminary data.</text>
</comment>
<keyword evidence="3" id="KW-0689">Ribosomal protein</keyword>
<evidence type="ECO:0000256" key="5">
    <source>
        <dbReference type="ARBA" id="ARBA00023274"/>
    </source>
</evidence>
<sequence>MRLTFNKTIFHVSQFRKPPQRILVASFTQSSVSHQIGDYFKNINPFGDKKEEQSNEEDDLDNSEIRDEFEPILKDNDDNDVARLKKITDPTEIKESIFVIIQKYIESAKGDLTQLELKDTKLKFEILRDCTMIIGKRIPNLELNKINTVKDAIDFFIQEDEHDQRKGHPVAEWFIKHKDELPPNMSFIPYVKERGVKREDRSKQQRLKN</sequence>
<evidence type="ECO:0000256" key="4">
    <source>
        <dbReference type="ARBA" id="ARBA00023128"/>
    </source>
</evidence>